<dbReference type="EMBL" id="PQXM01000125">
    <property type="protein sequence ID" value="TGO77043.1"/>
    <property type="molecule type" value="Genomic_DNA"/>
</dbReference>
<dbReference type="Proteomes" id="UP000297229">
    <property type="component" value="Unassembled WGS sequence"/>
</dbReference>
<sequence length="347" mass="38667">MWISTNTLSVEGKLESVSIVVLSPSGSSIAIGFENGDIIEHDIAAGGYHANSNNEHKSPDHDLPVKSLAYSPNDSRMVSNHNDKIVTVWNPTSKTRDIEFFCCYELDPEEQFHPIKMSLSPNGELLILGSSDGTIRILDITSKRPVFIETVNGYSGIIKAISYLPESKQLIVMRSSEDAITISSSHLCHIQTLSSPYEAQGQGSAIQAVAFSSDSRVLVSSNKSSMVGTTTIRVWRRPETEHSTWTLQQTFDIDTECKKLVLSQDHQYFQTNKGPLWIDPLFMGGSSPTQTRLSNIQVKRDRIEWGPPDNRKVMLFLPNHRPTSCDVYDNNIVMVNESGRATFMELT</sequence>
<feature type="repeat" description="WD" evidence="3">
    <location>
        <begin position="117"/>
        <end position="148"/>
    </location>
</feature>
<protein>
    <submittedName>
        <fullName evidence="4">Uncharacterized protein</fullName>
    </submittedName>
</protein>
<dbReference type="AlphaFoldDB" id="A0A4Z1K6T6"/>
<dbReference type="Gene3D" id="2.130.10.10">
    <property type="entry name" value="YVTN repeat-like/Quinoprotein amine dehydrogenase"/>
    <property type="match status" value="2"/>
</dbReference>
<dbReference type="STRING" id="278938.A0A4Z1K6T6"/>
<reference evidence="4 5" key="1">
    <citation type="submission" date="2017-12" db="EMBL/GenBank/DDBJ databases">
        <title>Comparative genomics of Botrytis spp.</title>
        <authorList>
            <person name="Valero-Jimenez C.A."/>
            <person name="Tapia P."/>
            <person name="Veloso J."/>
            <person name="Silva-Moreno E."/>
            <person name="Staats M."/>
            <person name="Valdes J.H."/>
            <person name="Van Kan J.A.L."/>
        </authorList>
    </citation>
    <scope>NUCLEOTIDE SEQUENCE [LARGE SCALE GENOMIC DNA]</scope>
    <source>
        <strain evidence="4 5">Be9601</strain>
    </source>
</reference>
<evidence type="ECO:0000313" key="5">
    <source>
        <dbReference type="Proteomes" id="UP000297229"/>
    </source>
</evidence>
<organism evidence="4 5">
    <name type="scientific">Botrytis elliptica</name>
    <dbReference type="NCBI Taxonomy" id="278938"/>
    <lineage>
        <taxon>Eukaryota</taxon>
        <taxon>Fungi</taxon>
        <taxon>Dikarya</taxon>
        <taxon>Ascomycota</taxon>
        <taxon>Pezizomycotina</taxon>
        <taxon>Leotiomycetes</taxon>
        <taxon>Helotiales</taxon>
        <taxon>Sclerotiniaceae</taxon>
        <taxon>Botrytis</taxon>
    </lineage>
</organism>
<gene>
    <name evidence="4" type="ORF">BELL_0126g00220</name>
</gene>
<dbReference type="OrthoDB" id="972532at2759"/>
<dbReference type="Pfam" id="PF00400">
    <property type="entry name" value="WD40"/>
    <property type="match status" value="3"/>
</dbReference>
<keyword evidence="1 3" id="KW-0853">WD repeat</keyword>
<evidence type="ECO:0000256" key="3">
    <source>
        <dbReference type="PROSITE-ProRule" id="PRU00221"/>
    </source>
</evidence>
<evidence type="ECO:0000256" key="2">
    <source>
        <dbReference type="ARBA" id="ARBA00022737"/>
    </source>
</evidence>
<feature type="repeat" description="WD" evidence="3">
    <location>
        <begin position="58"/>
        <end position="90"/>
    </location>
</feature>
<dbReference type="PANTHER" id="PTHR19848:SF8">
    <property type="entry name" value="F-BOX AND WD REPEAT DOMAIN CONTAINING 7"/>
    <property type="match status" value="1"/>
</dbReference>
<name>A0A4Z1K6T6_9HELO</name>
<dbReference type="InterPro" id="IPR036322">
    <property type="entry name" value="WD40_repeat_dom_sf"/>
</dbReference>
<dbReference type="SMART" id="SM00320">
    <property type="entry name" value="WD40"/>
    <property type="match status" value="4"/>
</dbReference>
<evidence type="ECO:0000313" key="4">
    <source>
        <dbReference type="EMBL" id="TGO77043.1"/>
    </source>
</evidence>
<dbReference type="PROSITE" id="PS50294">
    <property type="entry name" value="WD_REPEATS_REGION"/>
    <property type="match status" value="1"/>
</dbReference>
<proteinExistence type="predicted"/>
<keyword evidence="2" id="KW-0677">Repeat</keyword>
<keyword evidence="5" id="KW-1185">Reference proteome</keyword>
<dbReference type="InterPro" id="IPR015943">
    <property type="entry name" value="WD40/YVTN_repeat-like_dom_sf"/>
</dbReference>
<evidence type="ECO:0000256" key="1">
    <source>
        <dbReference type="ARBA" id="ARBA00022574"/>
    </source>
</evidence>
<dbReference type="PROSITE" id="PS50082">
    <property type="entry name" value="WD_REPEATS_2"/>
    <property type="match status" value="2"/>
</dbReference>
<dbReference type="PANTHER" id="PTHR19848">
    <property type="entry name" value="WD40 REPEAT PROTEIN"/>
    <property type="match status" value="1"/>
</dbReference>
<accession>A0A4Z1K6T6</accession>
<comment type="caution">
    <text evidence="4">The sequence shown here is derived from an EMBL/GenBank/DDBJ whole genome shotgun (WGS) entry which is preliminary data.</text>
</comment>
<dbReference type="InterPro" id="IPR001680">
    <property type="entry name" value="WD40_rpt"/>
</dbReference>
<dbReference type="SUPFAM" id="SSF50978">
    <property type="entry name" value="WD40 repeat-like"/>
    <property type="match status" value="1"/>
</dbReference>